<evidence type="ECO:0000259" key="5">
    <source>
        <dbReference type="Pfam" id="PF13439"/>
    </source>
</evidence>
<dbReference type="InterPro" id="IPR050194">
    <property type="entry name" value="Glycosyltransferase_grp1"/>
</dbReference>
<dbReference type="CDD" id="cd03801">
    <property type="entry name" value="GT4_PimA-like"/>
    <property type="match status" value="1"/>
</dbReference>
<dbReference type="PANTHER" id="PTHR45947:SF3">
    <property type="entry name" value="SULFOQUINOVOSYL TRANSFERASE SQD2"/>
    <property type="match status" value="1"/>
</dbReference>
<evidence type="ECO:0000256" key="3">
    <source>
        <dbReference type="ARBA" id="ARBA00022679"/>
    </source>
</evidence>
<gene>
    <name evidence="6" type="ORF">KIN34_00195</name>
</gene>
<dbReference type="SUPFAM" id="SSF53756">
    <property type="entry name" value="UDP-Glycosyltransferase/glycogen phosphorylase"/>
    <property type="match status" value="1"/>
</dbReference>
<organism evidence="6 7">
    <name type="scientific">Cellulomonas fulva</name>
    <dbReference type="NCBI Taxonomy" id="2835530"/>
    <lineage>
        <taxon>Bacteria</taxon>
        <taxon>Bacillati</taxon>
        <taxon>Actinomycetota</taxon>
        <taxon>Actinomycetes</taxon>
        <taxon>Micrococcales</taxon>
        <taxon>Cellulomonadaceae</taxon>
        <taxon>Cellulomonas</taxon>
    </lineage>
</organism>
<protein>
    <recommendedName>
        <fullName evidence="1">D-inositol 3-phosphate glycosyltransferase</fullName>
    </recommendedName>
</protein>
<evidence type="ECO:0000259" key="4">
    <source>
        <dbReference type="Pfam" id="PF00534"/>
    </source>
</evidence>
<dbReference type="Pfam" id="PF00534">
    <property type="entry name" value="Glycos_transf_1"/>
    <property type="match status" value="1"/>
</dbReference>
<comment type="caution">
    <text evidence="6">The sequence shown here is derived from an EMBL/GenBank/DDBJ whole genome shotgun (WGS) entry which is preliminary data.</text>
</comment>
<sequence>MPRTLVVTNDFPTRQGGIEAFVAALCDRFPPDEVVVYTASMPGDAAYDAALPYPVLRDRASTLLPTPRVRRAVVAALHEHGCDRVLFGASAPLGLLAPALREAGARRVVAITHGHEVWWARVPGTRQALRRIGDSVDALTYISGWCRDQIARALSPRGRAHQQRLAPGVDSERFTPGCGGGRVRAERGIGDAPLVVCAARLVPRKGQDTLIAAWPAVLRAVPDARLLVVGDGPYRERLDQQVAKLGLGASVTFTGPVPWAEIPPYFDAADVFAMPSRTRLLGLEPEGLGIVYLEAASCGKPVVVGRSGGAPDAVVDGVTGYLVDPRSPADVAARLVELLTDRETARRMGEAGRERARADWQWDAVARTCRGYLGYPEA</sequence>
<dbReference type="Pfam" id="PF13439">
    <property type="entry name" value="Glyco_transf_4"/>
    <property type="match status" value="1"/>
</dbReference>
<dbReference type="RefSeq" id="WP_214345721.1">
    <property type="nucleotide sequence ID" value="NZ_JAHBOH010000001.1"/>
</dbReference>
<feature type="domain" description="Glycosyl transferase family 1" evidence="4">
    <location>
        <begin position="188"/>
        <end position="355"/>
    </location>
</feature>
<keyword evidence="3" id="KW-0808">Transferase</keyword>
<evidence type="ECO:0000256" key="1">
    <source>
        <dbReference type="ARBA" id="ARBA00021292"/>
    </source>
</evidence>
<keyword evidence="2" id="KW-0328">Glycosyltransferase</keyword>
<accession>A0ABS5TU96</accession>
<name>A0ABS5TU96_9CELL</name>
<dbReference type="Gene3D" id="3.40.50.2000">
    <property type="entry name" value="Glycogen Phosphorylase B"/>
    <property type="match status" value="2"/>
</dbReference>
<feature type="domain" description="Glycosyltransferase subfamily 4-like N-terminal" evidence="5">
    <location>
        <begin position="16"/>
        <end position="161"/>
    </location>
</feature>
<evidence type="ECO:0000313" key="7">
    <source>
        <dbReference type="Proteomes" id="UP000722125"/>
    </source>
</evidence>
<proteinExistence type="predicted"/>
<dbReference type="PANTHER" id="PTHR45947">
    <property type="entry name" value="SULFOQUINOVOSYL TRANSFERASE SQD2"/>
    <property type="match status" value="1"/>
</dbReference>
<dbReference type="EMBL" id="JAHBOH010000001">
    <property type="protein sequence ID" value="MBT0992710.1"/>
    <property type="molecule type" value="Genomic_DNA"/>
</dbReference>
<reference evidence="6 7" key="1">
    <citation type="submission" date="2021-05" db="EMBL/GenBank/DDBJ databases">
        <title>Description of Cellulomonas sp. DKR-3 sp. nov.</title>
        <authorList>
            <person name="Dahal R.H."/>
            <person name="Chaudhary D.K."/>
        </authorList>
    </citation>
    <scope>NUCLEOTIDE SEQUENCE [LARGE SCALE GENOMIC DNA]</scope>
    <source>
        <strain evidence="6 7">DKR-3</strain>
    </source>
</reference>
<keyword evidence="7" id="KW-1185">Reference proteome</keyword>
<evidence type="ECO:0000256" key="2">
    <source>
        <dbReference type="ARBA" id="ARBA00022676"/>
    </source>
</evidence>
<dbReference type="InterPro" id="IPR028098">
    <property type="entry name" value="Glyco_trans_4-like_N"/>
</dbReference>
<dbReference type="Proteomes" id="UP000722125">
    <property type="component" value="Unassembled WGS sequence"/>
</dbReference>
<evidence type="ECO:0000313" key="6">
    <source>
        <dbReference type="EMBL" id="MBT0992710.1"/>
    </source>
</evidence>
<dbReference type="InterPro" id="IPR001296">
    <property type="entry name" value="Glyco_trans_1"/>
</dbReference>